<dbReference type="EMBL" id="NAJQ01000108">
    <property type="protein sequence ID" value="TKA78645.1"/>
    <property type="molecule type" value="Genomic_DNA"/>
</dbReference>
<proteinExistence type="predicted"/>
<keyword evidence="5" id="KW-0175">Coiled coil</keyword>
<dbReference type="GO" id="GO:0006351">
    <property type="term" value="P:DNA-templated transcription"/>
    <property type="evidence" value="ECO:0007669"/>
    <property type="project" value="InterPro"/>
</dbReference>
<evidence type="ECO:0000256" key="4">
    <source>
        <dbReference type="ARBA" id="ARBA00023242"/>
    </source>
</evidence>
<evidence type="ECO:0000313" key="8">
    <source>
        <dbReference type="EMBL" id="TKA78645.1"/>
    </source>
</evidence>
<evidence type="ECO:0000256" key="6">
    <source>
        <dbReference type="SAM" id="MobiDB-lite"/>
    </source>
</evidence>
<dbReference type="SMART" id="SM00066">
    <property type="entry name" value="GAL4"/>
    <property type="match status" value="1"/>
</dbReference>
<gene>
    <name evidence="8" type="ORF">B0A55_02660</name>
</gene>
<keyword evidence="1" id="KW-0479">Metal-binding</keyword>
<dbReference type="GO" id="GO:0000981">
    <property type="term" value="F:DNA-binding transcription factor activity, RNA polymerase II-specific"/>
    <property type="evidence" value="ECO:0007669"/>
    <property type="project" value="InterPro"/>
</dbReference>
<sequence length="573" mass="63385">MDQQLSLAEAALSSTLPGLGLNDQACNECKRRKGRCDRQLPECGPCARNKRHCLYERHSKTPLTRKYLTSVEERLRQAELRWRQMERRAQVAEAKLAEKGENVVTARQSPEPHTGEAASDPHVADESLHEGVTGEPLSPASTKRWQREFAASAQVIDTAGPRAFAEASHNDWQYLTSDAGAGNPNDPSPTFPEAFDNDSALLSHELEAPPTEADDFSWDETAERPESRHEEADPFSLSEPSVVDGMASLSVEDSGSGYLGVASGAAMLRLLLPDAEHRRPLKRPPRTHHHFMSEEQPVDLQDQGWVPTPVWAARDIASIDLDAAINSYFSLYHVSYPIVHEASFRAQYAQVIARPGGRSWNALAYMISAIGLFTTANGPVAKDADLFEAAKANISIDSLESGSLTSVQVLALMSNYLQKRNKPNSGYNYLGLALHMAMGLGLHKEFHNWRIAPLSMEIRRRAQGWREQIQSVLTLLDSMQSINPASKECRQVISRLCAGFLTMGSAFGDFGDDFTMLPVEESPQTQLSGIYSMMWPSANAAEVDIMMPDNNWSTLFSHLPTDSSAFTDEQAWE</sequence>
<feature type="region of interest" description="Disordered" evidence="6">
    <location>
        <begin position="208"/>
        <end position="240"/>
    </location>
</feature>
<dbReference type="SUPFAM" id="SSF57701">
    <property type="entry name" value="Zn2/Cys6 DNA-binding domain"/>
    <property type="match status" value="1"/>
</dbReference>
<dbReference type="GO" id="GO:0000435">
    <property type="term" value="P:positive regulation of transcription from RNA polymerase II promoter by galactose"/>
    <property type="evidence" value="ECO:0007669"/>
    <property type="project" value="TreeGrafter"/>
</dbReference>
<evidence type="ECO:0000259" key="7">
    <source>
        <dbReference type="PROSITE" id="PS50048"/>
    </source>
</evidence>
<dbReference type="InterPro" id="IPR036864">
    <property type="entry name" value="Zn2-C6_fun-type_DNA-bd_sf"/>
</dbReference>
<dbReference type="Gene3D" id="4.10.240.10">
    <property type="entry name" value="Zn(2)-C6 fungal-type DNA-binding domain"/>
    <property type="match status" value="1"/>
</dbReference>
<evidence type="ECO:0000256" key="2">
    <source>
        <dbReference type="ARBA" id="ARBA00023015"/>
    </source>
</evidence>
<reference evidence="8 9" key="1">
    <citation type="submission" date="2017-03" db="EMBL/GenBank/DDBJ databases">
        <title>Genomes of endolithic fungi from Antarctica.</title>
        <authorList>
            <person name="Coleine C."/>
            <person name="Masonjones S."/>
            <person name="Stajich J.E."/>
        </authorList>
    </citation>
    <scope>NUCLEOTIDE SEQUENCE [LARGE SCALE GENOMIC DNA]</scope>
    <source>
        <strain evidence="8 9">CCFEE 5184</strain>
    </source>
</reference>
<keyword evidence="4" id="KW-0539">Nucleus</keyword>
<keyword evidence="3" id="KW-0804">Transcription</keyword>
<dbReference type="InterPro" id="IPR001138">
    <property type="entry name" value="Zn2Cys6_DnaBD"/>
</dbReference>
<name>A0A4U0XUC3_9PEZI</name>
<dbReference type="PROSITE" id="PS50048">
    <property type="entry name" value="ZN2_CY6_FUNGAL_2"/>
    <property type="match status" value="1"/>
</dbReference>
<feature type="compositionally biased region" description="Basic and acidic residues" evidence="6">
    <location>
        <begin position="221"/>
        <end position="232"/>
    </location>
</feature>
<keyword evidence="9" id="KW-1185">Reference proteome</keyword>
<dbReference type="OrthoDB" id="3364175at2759"/>
<dbReference type="Proteomes" id="UP000309340">
    <property type="component" value="Unassembled WGS sequence"/>
</dbReference>
<dbReference type="InterPro" id="IPR051127">
    <property type="entry name" value="Fungal_SecMet_Regulators"/>
</dbReference>
<evidence type="ECO:0000313" key="9">
    <source>
        <dbReference type="Proteomes" id="UP000309340"/>
    </source>
</evidence>
<protein>
    <recommendedName>
        <fullName evidence="7">Zn(2)-C6 fungal-type domain-containing protein</fullName>
    </recommendedName>
</protein>
<feature type="region of interest" description="Disordered" evidence="6">
    <location>
        <begin position="175"/>
        <end position="196"/>
    </location>
</feature>
<feature type="domain" description="Zn(2)-C6 fungal-type" evidence="7">
    <location>
        <begin position="25"/>
        <end position="55"/>
    </location>
</feature>
<dbReference type="CDD" id="cd00067">
    <property type="entry name" value="GAL4"/>
    <property type="match status" value="1"/>
</dbReference>
<dbReference type="AlphaFoldDB" id="A0A4U0XUC3"/>
<dbReference type="Pfam" id="PF00172">
    <property type="entry name" value="Zn_clus"/>
    <property type="match status" value="1"/>
</dbReference>
<organism evidence="8 9">
    <name type="scientific">Friedmanniomyces simplex</name>
    <dbReference type="NCBI Taxonomy" id="329884"/>
    <lineage>
        <taxon>Eukaryota</taxon>
        <taxon>Fungi</taxon>
        <taxon>Dikarya</taxon>
        <taxon>Ascomycota</taxon>
        <taxon>Pezizomycotina</taxon>
        <taxon>Dothideomycetes</taxon>
        <taxon>Dothideomycetidae</taxon>
        <taxon>Mycosphaerellales</taxon>
        <taxon>Teratosphaeriaceae</taxon>
        <taxon>Friedmanniomyces</taxon>
    </lineage>
</organism>
<dbReference type="GO" id="GO:0008270">
    <property type="term" value="F:zinc ion binding"/>
    <property type="evidence" value="ECO:0007669"/>
    <property type="project" value="InterPro"/>
</dbReference>
<evidence type="ECO:0000256" key="5">
    <source>
        <dbReference type="SAM" id="Coils"/>
    </source>
</evidence>
<dbReference type="PROSITE" id="PS00463">
    <property type="entry name" value="ZN2_CY6_FUNGAL_1"/>
    <property type="match status" value="1"/>
</dbReference>
<evidence type="ECO:0000256" key="1">
    <source>
        <dbReference type="ARBA" id="ARBA00022723"/>
    </source>
</evidence>
<dbReference type="PANTHER" id="PTHR47424">
    <property type="entry name" value="REGULATORY PROTEIN GAL4"/>
    <property type="match status" value="1"/>
</dbReference>
<keyword evidence="2" id="KW-0805">Transcription regulation</keyword>
<comment type="caution">
    <text evidence="8">The sequence shown here is derived from an EMBL/GenBank/DDBJ whole genome shotgun (WGS) entry which is preliminary data.</text>
</comment>
<dbReference type="CDD" id="cd12148">
    <property type="entry name" value="fungal_TF_MHR"/>
    <property type="match status" value="1"/>
</dbReference>
<evidence type="ECO:0000256" key="3">
    <source>
        <dbReference type="ARBA" id="ARBA00023163"/>
    </source>
</evidence>
<dbReference type="GO" id="GO:0000978">
    <property type="term" value="F:RNA polymerase II cis-regulatory region sequence-specific DNA binding"/>
    <property type="evidence" value="ECO:0007669"/>
    <property type="project" value="TreeGrafter"/>
</dbReference>
<accession>A0A4U0XUC3</accession>
<dbReference type="InterPro" id="IPR007219">
    <property type="entry name" value="XnlR_reg_dom"/>
</dbReference>
<feature type="region of interest" description="Disordered" evidence="6">
    <location>
        <begin position="99"/>
        <end position="144"/>
    </location>
</feature>
<dbReference type="GO" id="GO:0005634">
    <property type="term" value="C:nucleus"/>
    <property type="evidence" value="ECO:0007669"/>
    <property type="project" value="TreeGrafter"/>
</dbReference>
<dbReference type="Pfam" id="PF04082">
    <property type="entry name" value="Fungal_trans"/>
    <property type="match status" value="1"/>
</dbReference>
<feature type="coiled-coil region" evidence="5">
    <location>
        <begin position="68"/>
        <end position="95"/>
    </location>
</feature>
<dbReference type="PANTHER" id="PTHR47424:SF2">
    <property type="entry name" value="TRANSCRIPTION FACTOR DOMAIN-CONTAINING PROTEIN-RELATED"/>
    <property type="match status" value="1"/>
</dbReference>